<accession>A0A376FYL6</accession>
<reference evidence="1 2" key="1">
    <citation type="submission" date="2018-06" db="EMBL/GenBank/DDBJ databases">
        <authorList>
            <consortium name="Pathogen Informatics"/>
            <person name="Doyle S."/>
        </authorList>
    </citation>
    <scope>NUCLEOTIDE SEQUENCE [LARGE SCALE GENOMIC DNA]</scope>
    <source>
        <strain evidence="1 2">NCTC13456</strain>
    </source>
</reference>
<name>A0A376FYL6_9FLAO</name>
<evidence type="ECO:0000313" key="2">
    <source>
        <dbReference type="Proteomes" id="UP000254737"/>
    </source>
</evidence>
<dbReference type="AlphaFoldDB" id="A0A376FYL6"/>
<organism evidence="1 2">
    <name type="scientific">Empedobacter falsenii</name>
    <dbReference type="NCBI Taxonomy" id="343874"/>
    <lineage>
        <taxon>Bacteria</taxon>
        <taxon>Pseudomonadati</taxon>
        <taxon>Bacteroidota</taxon>
        <taxon>Flavobacteriia</taxon>
        <taxon>Flavobacteriales</taxon>
        <taxon>Weeksellaceae</taxon>
        <taxon>Empedobacter</taxon>
    </lineage>
</organism>
<gene>
    <name evidence="1" type="ORF">NCTC13456_00354</name>
</gene>
<proteinExistence type="predicted"/>
<protein>
    <submittedName>
        <fullName evidence="1">Uncharacterized protein</fullName>
    </submittedName>
</protein>
<dbReference type="EMBL" id="UFXS01000001">
    <property type="protein sequence ID" value="STD53164.1"/>
    <property type="molecule type" value="Genomic_DNA"/>
</dbReference>
<sequence>MNTEKLTELIGDLTIFDLNIDFKNKSIIMNLGYLPFEKNAIKKITFNDVFWQDFSSFHKENIQGSIEYTNDFNIFLEHKKDYIEKNIKYLPIDFLETLKNNQHHYYYSKPTLGFEFLIITQTEIIISDL</sequence>
<evidence type="ECO:0000313" key="1">
    <source>
        <dbReference type="EMBL" id="STD53164.1"/>
    </source>
</evidence>
<dbReference type="RefSeq" id="WP_114998319.1">
    <property type="nucleotide sequence ID" value="NZ_JAIKTW010000006.1"/>
</dbReference>
<dbReference type="Proteomes" id="UP000254737">
    <property type="component" value="Unassembled WGS sequence"/>
</dbReference>